<protein>
    <recommendedName>
        <fullName evidence="3">DUF1877 family protein</fullName>
    </recommendedName>
</protein>
<dbReference type="OrthoDB" id="3537879at2"/>
<dbReference type="EMBL" id="RCDD01000002">
    <property type="protein sequence ID" value="RLK58628.1"/>
    <property type="molecule type" value="Genomic_DNA"/>
</dbReference>
<evidence type="ECO:0000313" key="1">
    <source>
        <dbReference type="EMBL" id="RLK58628.1"/>
    </source>
</evidence>
<gene>
    <name evidence="1" type="ORF">CLV68_3099</name>
</gene>
<evidence type="ECO:0008006" key="3">
    <source>
        <dbReference type="Google" id="ProtNLM"/>
    </source>
</evidence>
<dbReference type="RefSeq" id="WP_121391342.1">
    <property type="nucleotide sequence ID" value="NZ_RCDD01000002.1"/>
</dbReference>
<dbReference type="Proteomes" id="UP000282454">
    <property type="component" value="Unassembled WGS sequence"/>
</dbReference>
<proteinExistence type="predicted"/>
<evidence type="ECO:0000313" key="2">
    <source>
        <dbReference type="Proteomes" id="UP000282454"/>
    </source>
</evidence>
<dbReference type="AlphaFoldDB" id="A0A421B2Y4"/>
<sequence length="151" mass="15999">MELSYFRAPGDAAVLRGLADLATFPDFDGVDAKWVGVDAALDRLVALASGVAEHVIEERQVWPATAEPDGPVSAGDPWMTGPFVSEWDVRTRDALAGVSDEDLPSVAAAWMRGEELDGPADAGVWQRWVAALVGVARAARDSGESLYCSIA</sequence>
<keyword evidence="2" id="KW-1185">Reference proteome</keyword>
<name>A0A421B2Y4_9PSEU</name>
<organism evidence="1 2">
    <name type="scientific">Actinokineospora cianjurensis</name>
    <dbReference type="NCBI Taxonomy" id="585224"/>
    <lineage>
        <taxon>Bacteria</taxon>
        <taxon>Bacillati</taxon>
        <taxon>Actinomycetota</taxon>
        <taxon>Actinomycetes</taxon>
        <taxon>Pseudonocardiales</taxon>
        <taxon>Pseudonocardiaceae</taxon>
        <taxon>Actinokineospora</taxon>
    </lineage>
</organism>
<reference evidence="1 2" key="1">
    <citation type="submission" date="2018-10" db="EMBL/GenBank/DDBJ databases">
        <title>Genomic Encyclopedia of Archaeal and Bacterial Type Strains, Phase II (KMG-II): from individual species to whole genera.</title>
        <authorList>
            <person name="Goeker M."/>
        </authorList>
    </citation>
    <scope>NUCLEOTIDE SEQUENCE [LARGE SCALE GENOMIC DNA]</scope>
    <source>
        <strain evidence="1 2">DSM 45657</strain>
    </source>
</reference>
<accession>A0A421B2Y4</accession>
<comment type="caution">
    <text evidence="1">The sequence shown here is derived from an EMBL/GenBank/DDBJ whole genome shotgun (WGS) entry which is preliminary data.</text>
</comment>